<dbReference type="Proteomes" id="UP001187192">
    <property type="component" value="Unassembled WGS sequence"/>
</dbReference>
<protein>
    <submittedName>
        <fullName evidence="1">Uncharacterized protein</fullName>
    </submittedName>
</protein>
<proteinExistence type="predicted"/>
<comment type="caution">
    <text evidence="1">The sequence shown here is derived from an EMBL/GenBank/DDBJ whole genome shotgun (WGS) entry which is preliminary data.</text>
</comment>
<evidence type="ECO:0000313" key="2">
    <source>
        <dbReference type="Proteomes" id="UP001187192"/>
    </source>
</evidence>
<dbReference type="EMBL" id="BTGU01000057">
    <property type="protein sequence ID" value="GMN55404.1"/>
    <property type="molecule type" value="Genomic_DNA"/>
</dbReference>
<evidence type="ECO:0000313" key="1">
    <source>
        <dbReference type="EMBL" id="GMN55404.1"/>
    </source>
</evidence>
<accession>A0AA88DKD9</accession>
<organism evidence="1 2">
    <name type="scientific">Ficus carica</name>
    <name type="common">Common fig</name>
    <dbReference type="NCBI Taxonomy" id="3494"/>
    <lineage>
        <taxon>Eukaryota</taxon>
        <taxon>Viridiplantae</taxon>
        <taxon>Streptophyta</taxon>
        <taxon>Embryophyta</taxon>
        <taxon>Tracheophyta</taxon>
        <taxon>Spermatophyta</taxon>
        <taxon>Magnoliopsida</taxon>
        <taxon>eudicotyledons</taxon>
        <taxon>Gunneridae</taxon>
        <taxon>Pentapetalae</taxon>
        <taxon>rosids</taxon>
        <taxon>fabids</taxon>
        <taxon>Rosales</taxon>
        <taxon>Moraceae</taxon>
        <taxon>Ficeae</taxon>
        <taxon>Ficus</taxon>
    </lineage>
</organism>
<keyword evidence="2" id="KW-1185">Reference proteome</keyword>
<dbReference type="AlphaFoldDB" id="A0AA88DKD9"/>
<gene>
    <name evidence="1" type="ORF">TIFTF001_024532</name>
</gene>
<name>A0AA88DKD9_FICCA</name>
<sequence>MPMQPRSPEVLFVARSRAALAHPFSPAFKAPSRPRSSECALAFGDPAAMGSLSPILNRAVGDPGAE</sequence>
<reference evidence="1" key="1">
    <citation type="submission" date="2023-07" db="EMBL/GenBank/DDBJ databases">
        <title>draft genome sequence of fig (Ficus carica).</title>
        <authorList>
            <person name="Takahashi T."/>
            <person name="Nishimura K."/>
        </authorList>
    </citation>
    <scope>NUCLEOTIDE SEQUENCE</scope>
</reference>